<evidence type="ECO:0000256" key="3">
    <source>
        <dbReference type="RuleBase" id="RU003476"/>
    </source>
</evidence>
<dbReference type="InterPro" id="IPR015797">
    <property type="entry name" value="NUDIX_hydrolase-like_dom_sf"/>
</dbReference>
<dbReference type="Pfam" id="PF00293">
    <property type="entry name" value="NUDIX"/>
    <property type="match status" value="1"/>
</dbReference>
<dbReference type="SUPFAM" id="SSF55811">
    <property type="entry name" value="Nudix"/>
    <property type="match status" value="1"/>
</dbReference>
<keyword evidence="6" id="KW-1185">Reference proteome</keyword>
<dbReference type="InterPro" id="IPR020476">
    <property type="entry name" value="Nudix_hydrolase"/>
</dbReference>
<dbReference type="CDD" id="cd04684">
    <property type="entry name" value="NUDIX_Hydrolase"/>
    <property type="match status" value="1"/>
</dbReference>
<dbReference type="Gene3D" id="3.90.79.10">
    <property type="entry name" value="Nucleoside Triphosphate Pyrophosphohydrolase"/>
    <property type="match status" value="1"/>
</dbReference>
<gene>
    <name evidence="5" type="ORF">NV381_12645</name>
</gene>
<dbReference type="PRINTS" id="PR00502">
    <property type="entry name" value="NUDIXFAMILY"/>
</dbReference>
<accession>A0ABT1YJA4</accession>
<evidence type="ECO:0000313" key="5">
    <source>
        <dbReference type="EMBL" id="MCR8632055.1"/>
    </source>
</evidence>
<comment type="similarity">
    <text evidence="3">Belongs to the Nudix hydrolase family.</text>
</comment>
<protein>
    <submittedName>
        <fullName evidence="5">NUDIX domain-containing protein</fullName>
    </submittedName>
</protein>
<evidence type="ECO:0000256" key="2">
    <source>
        <dbReference type="ARBA" id="ARBA00022801"/>
    </source>
</evidence>
<dbReference type="PANTHER" id="PTHR43046">
    <property type="entry name" value="GDP-MANNOSE MANNOSYL HYDROLASE"/>
    <property type="match status" value="1"/>
</dbReference>
<evidence type="ECO:0000313" key="6">
    <source>
        <dbReference type="Proteomes" id="UP001300012"/>
    </source>
</evidence>
<dbReference type="Proteomes" id="UP001300012">
    <property type="component" value="Unassembled WGS sequence"/>
</dbReference>
<keyword evidence="2 3" id="KW-0378">Hydrolase</keyword>
<feature type="domain" description="Nudix hydrolase" evidence="4">
    <location>
        <begin position="17"/>
        <end position="145"/>
    </location>
</feature>
<dbReference type="EMBL" id="JANQBD010000008">
    <property type="protein sequence ID" value="MCR8632055.1"/>
    <property type="molecule type" value="Genomic_DNA"/>
</dbReference>
<dbReference type="RefSeq" id="WP_258213650.1">
    <property type="nucleotide sequence ID" value="NZ_JANQBD010000008.1"/>
</dbReference>
<dbReference type="PANTHER" id="PTHR43046:SF14">
    <property type="entry name" value="MUTT_NUDIX FAMILY PROTEIN"/>
    <property type="match status" value="1"/>
</dbReference>
<proteinExistence type="inferred from homology"/>
<dbReference type="PROSITE" id="PS51462">
    <property type="entry name" value="NUDIX"/>
    <property type="match status" value="1"/>
</dbReference>
<comment type="cofactor">
    <cofactor evidence="1">
        <name>Mg(2+)</name>
        <dbReference type="ChEBI" id="CHEBI:18420"/>
    </cofactor>
</comment>
<reference evidence="5 6" key="1">
    <citation type="submission" date="2022-08" db="EMBL/GenBank/DDBJ databases">
        <title>Paenibacillus endoradicis sp. nov., Paenibacillus radicibacter sp. nov and Paenibacillus pararadicis sp. nov., three cold-adapted plant growth-promoting bacteria isolated from root of Larix gmelinii in Great Khingan.</title>
        <authorList>
            <person name="Xue H."/>
        </authorList>
    </citation>
    <scope>NUCLEOTIDE SEQUENCE [LARGE SCALE GENOMIC DNA]</scope>
    <source>
        <strain evidence="5 6">N5-1-1-5</strain>
    </source>
</reference>
<dbReference type="InterPro" id="IPR000086">
    <property type="entry name" value="NUDIX_hydrolase_dom"/>
</dbReference>
<organism evidence="5 6">
    <name type="scientific">Paenibacillus radicis</name>
    <name type="common">ex Xue et al. 2023</name>
    <dbReference type="NCBI Taxonomy" id="2972489"/>
    <lineage>
        <taxon>Bacteria</taxon>
        <taxon>Bacillati</taxon>
        <taxon>Bacillota</taxon>
        <taxon>Bacilli</taxon>
        <taxon>Bacillales</taxon>
        <taxon>Paenibacillaceae</taxon>
        <taxon>Paenibacillus</taxon>
    </lineage>
</organism>
<sequence>MEEKLIFGEKVKHLKYQRRDGSYAVIINANKQQVAAIFTTKGSCFLPGGGIEEGETPEECLRRELLEETGYEIYIGSCIGKAQRYFISPQNESLLSNGIFFLAEFIEKVQEPIDDDHHLKWINLDEVDTIFFHEHQSWAIKKAITILGQPMINKLGNKVGEGGCAEVIEWENDSRM</sequence>
<dbReference type="PROSITE" id="PS00893">
    <property type="entry name" value="NUDIX_BOX"/>
    <property type="match status" value="1"/>
</dbReference>
<evidence type="ECO:0000256" key="1">
    <source>
        <dbReference type="ARBA" id="ARBA00001946"/>
    </source>
</evidence>
<name>A0ABT1YJA4_9BACL</name>
<comment type="caution">
    <text evidence="5">The sequence shown here is derived from an EMBL/GenBank/DDBJ whole genome shotgun (WGS) entry which is preliminary data.</text>
</comment>
<evidence type="ECO:0000259" key="4">
    <source>
        <dbReference type="PROSITE" id="PS51462"/>
    </source>
</evidence>
<dbReference type="InterPro" id="IPR020084">
    <property type="entry name" value="NUDIX_hydrolase_CS"/>
</dbReference>